<dbReference type="EMBL" id="JBHTAX010000001">
    <property type="protein sequence ID" value="MFC7191618.1"/>
    <property type="molecule type" value="Genomic_DNA"/>
</dbReference>
<organism evidence="1 2">
    <name type="scientific">Halocatena marina</name>
    <dbReference type="NCBI Taxonomy" id="2934937"/>
    <lineage>
        <taxon>Archaea</taxon>
        <taxon>Methanobacteriati</taxon>
        <taxon>Methanobacteriota</taxon>
        <taxon>Stenosarchaea group</taxon>
        <taxon>Halobacteria</taxon>
        <taxon>Halobacteriales</taxon>
        <taxon>Natronomonadaceae</taxon>
        <taxon>Halocatena</taxon>
    </lineage>
</organism>
<name>A0ABD5YV73_9EURY</name>
<dbReference type="RefSeq" id="WP_248909529.1">
    <property type="nucleotide sequence ID" value="NZ_CP109979.1"/>
</dbReference>
<keyword evidence="2" id="KW-1185">Reference proteome</keyword>
<dbReference type="Pfam" id="PF01955">
    <property type="entry name" value="CbiZ"/>
    <property type="match status" value="1"/>
</dbReference>
<gene>
    <name evidence="1" type="ORF">ACFQL7_18715</name>
</gene>
<dbReference type="Proteomes" id="UP001596417">
    <property type="component" value="Unassembled WGS sequence"/>
</dbReference>
<proteinExistence type="predicted"/>
<sequence>MPEITAHEGVLQYTHLGARWLSTGWRGGYCVSSTAYNVSVPEQWEDVDLDAYATARRDQAGYDASGPTLFTGVDLEHARGARCHPVEAVVTAGISNPAALPMEPTPKATPRTDAKRKTGTVNIILSTTEALTDGALATLLACAVEAKTATLLAETGFPGTTTDAVVVGCNQLNSGEKRPFAGSATEIGAAARACVRESIRASLTSRYEETPLPTSVADAQYGVTTTQRADVFEILEC</sequence>
<dbReference type="AlphaFoldDB" id="A0ABD5YV73"/>
<dbReference type="InterPro" id="IPR052209">
    <property type="entry name" value="CbiZ"/>
</dbReference>
<dbReference type="PANTHER" id="PTHR35336">
    <property type="entry name" value="ADENOSYLCOBINAMIDE AMIDOHYDROLASE"/>
    <property type="match status" value="1"/>
</dbReference>
<reference evidence="1 2" key="1">
    <citation type="journal article" date="2019" name="Int. J. Syst. Evol. Microbiol.">
        <title>The Global Catalogue of Microorganisms (GCM) 10K type strain sequencing project: providing services to taxonomists for standard genome sequencing and annotation.</title>
        <authorList>
            <consortium name="The Broad Institute Genomics Platform"/>
            <consortium name="The Broad Institute Genome Sequencing Center for Infectious Disease"/>
            <person name="Wu L."/>
            <person name="Ma J."/>
        </authorList>
    </citation>
    <scope>NUCLEOTIDE SEQUENCE [LARGE SCALE GENOMIC DNA]</scope>
    <source>
        <strain evidence="1 2">RDMS1</strain>
    </source>
</reference>
<comment type="caution">
    <text evidence="1">The sequence shown here is derived from an EMBL/GenBank/DDBJ whole genome shotgun (WGS) entry which is preliminary data.</text>
</comment>
<dbReference type="PANTHER" id="PTHR35336:SF5">
    <property type="entry name" value="ADENOSYLCOBINAMIDE AMIDOHYDROLASE"/>
    <property type="match status" value="1"/>
</dbReference>
<dbReference type="InterPro" id="IPR002808">
    <property type="entry name" value="AdoCbi_amidolase"/>
</dbReference>
<accession>A0ABD5YV73</accession>
<dbReference type="GeneID" id="76201379"/>
<evidence type="ECO:0000313" key="2">
    <source>
        <dbReference type="Proteomes" id="UP001596417"/>
    </source>
</evidence>
<evidence type="ECO:0000313" key="1">
    <source>
        <dbReference type="EMBL" id="MFC7191618.1"/>
    </source>
</evidence>
<protein>
    <submittedName>
        <fullName evidence="1">Adenosylcobinamide amidohydrolase</fullName>
    </submittedName>
</protein>